<dbReference type="EMBL" id="CP001804">
    <property type="protein sequence ID" value="ACY14789.1"/>
    <property type="molecule type" value="Genomic_DNA"/>
</dbReference>
<dbReference type="AlphaFoldDB" id="D0LHW0"/>
<protein>
    <submittedName>
        <fullName evidence="1">Uncharacterized protein</fullName>
    </submittedName>
</protein>
<sequence>MEFARWLAESYELSIKSYYGDDITSKYREQGIAGFYSERVRSMPYPPWAGCLIKVGYFYELEHCDFEGVSLVKARAKSAAPDEDRIATYLDAGHLYKAATGVVEDWFADDEIAIGPPHLLTDGVYVWPVDLPYYLRTYHLRLPKAFTIHVANNGYAMPKNVDAASFKLA</sequence>
<evidence type="ECO:0000313" key="2">
    <source>
        <dbReference type="Proteomes" id="UP000001880"/>
    </source>
</evidence>
<reference evidence="1 2" key="1">
    <citation type="journal article" date="2010" name="Stand. Genomic Sci.">
        <title>Complete genome sequence of Haliangium ochraceum type strain (SMP-2).</title>
        <authorList>
            <consortium name="US DOE Joint Genome Institute (JGI-PGF)"/>
            <person name="Ivanova N."/>
            <person name="Daum C."/>
            <person name="Lang E."/>
            <person name="Abt B."/>
            <person name="Kopitz M."/>
            <person name="Saunders E."/>
            <person name="Lapidus A."/>
            <person name="Lucas S."/>
            <person name="Glavina Del Rio T."/>
            <person name="Nolan M."/>
            <person name="Tice H."/>
            <person name="Copeland A."/>
            <person name="Cheng J.F."/>
            <person name="Chen F."/>
            <person name="Bruce D."/>
            <person name="Goodwin L."/>
            <person name="Pitluck S."/>
            <person name="Mavromatis K."/>
            <person name="Pati A."/>
            <person name="Mikhailova N."/>
            <person name="Chen A."/>
            <person name="Palaniappan K."/>
            <person name="Land M."/>
            <person name="Hauser L."/>
            <person name="Chang Y.J."/>
            <person name="Jeffries C.D."/>
            <person name="Detter J.C."/>
            <person name="Brettin T."/>
            <person name="Rohde M."/>
            <person name="Goker M."/>
            <person name="Bristow J."/>
            <person name="Markowitz V."/>
            <person name="Eisen J.A."/>
            <person name="Hugenholtz P."/>
            <person name="Kyrpides N.C."/>
            <person name="Klenk H.P."/>
        </authorList>
    </citation>
    <scope>NUCLEOTIDE SEQUENCE [LARGE SCALE GENOMIC DNA]</scope>
    <source>
        <strain evidence="2">DSM 14365 / CIP 107738 / JCM 11303 / AJ 13395 / SMP-2</strain>
    </source>
</reference>
<dbReference type="STRING" id="502025.Hoch_2246"/>
<dbReference type="Proteomes" id="UP000001880">
    <property type="component" value="Chromosome"/>
</dbReference>
<name>D0LHW0_HALO1</name>
<keyword evidence="2" id="KW-1185">Reference proteome</keyword>
<organism evidence="1 2">
    <name type="scientific">Haliangium ochraceum (strain DSM 14365 / JCM 11303 / SMP-2)</name>
    <dbReference type="NCBI Taxonomy" id="502025"/>
    <lineage>
        <taxon>Bacteria</taxon>
        <taxon>Pseudomonadati</taxon>
        <taxon>Myxococcota</taxon>
        <taxon>Polyangia</taxon>
        <taxon>Haliangiales</taxon>
        <taxon>Kofleriaceae</taxon>
        <taxon>Haliangium</taxon>
    </lineage>
</organism>
<dbReference type="KEGG" id="hoh:Hoch_2246"/>
<dbReference type="OrthoDB" id="5514571at2"/>
<gene>
    <name evidence="1" type="ordered locus">Hoch_2246</name>
</gene>
<evidence type="ECO:0000313" key="1">
    <source>
        <dbReference type="EMBL" id="ACY14789.1"/>
    </source>
</evidence>
<dbReference type="eggNOG" id="ENOG50326RK">
    <property type="taxonomic scope" value="Bacteria"/>
</dbReference>
<dbReference type="HOGENOM" id="CLU_1584195_0_0_7"/>
<accession>D0LHW0</accession>
<proteinExistence type="predicted"/>